<dbReference type="Proteomes" id="UP000606008">
    <property type="component" value="Unassembled WGS sequence"/>
</dbReference>
<dbReference type="SUPFAM" id="SSF53649">
    <property type="entry name" value="Alkaline phosphatase-like"/>
    <property type="match status" value="1"/>
</dbReference>
<reference evidence="3" key="1">
    <citation type="submission" date="2024-05" db="EMBL/GenBank/DDBJ databases">
        <authorList>
            <person name="Jung D.-H."/>
        </authorList>
    </citation>
    <scope>NUCLEOTIDE SEQUENCE</scope>
    <source>
        <strain evidence="3">JA-25</strain>
    </source>
</reference>
<comment type="caution">
    <text evidence="3">The sequence shown here is derived from an EMBL/GenBank/DDBJ whole genome shotgun (WGS) entry which is preliminary data.</text>
</comment>
<keyword evidence="4" id="KW-1185">Reference proteome</keyword>
<dbReference type="PANTHER" id="PTHR47197:SF3">
    <property type="entry name" value="DIHYDRO-HEME D1 DEHYDROGENASE"/>
    <property type="match status" value="1"/>
</dbReference>
<evidence type="ECO:0000313" key="4">
    <source>
        <dbReference type="Proteomes" id="UP000606008"/>
    </source>
</evidence>
<dbReference type="Gene3D" id="2.130.10.10">
    <property type="entry name" value="YVTN repeat-like/Quinoprotein amine dehydrogenase"/>
    <property type="match status" value="3"/>
</dbReference>
<organism evidence="3 4">
    <name type="scientific">Fibrivirga algicola</name>
    <dbReference type="NCBI Taxonomy" id="2950420"/>
    <lineage>
        <taxon>Bacteria</taxon>
        <taxon>Pseudomonadati</taxon>
        <taxon>Bacteroidota</taxon>
        <taxon>Cytophagia</taxon>
        <taxon>Cytophagales</taxon>
        <taxon>Spirosomataceae</taxon>
        <taxon>Fibrivirga</taxon>
    </lineage>
</organism>
<dbReference type="SUPFAM" id="SSF51004">
    <property type="entry name" value="C-terminal (heme d1) domain of cytochrome cd1-nitrite reductase"/>
    <property type="match status" value="1"/>
</dbReference>
<dbReference type="PANTHER" id="PTHR47197">
    <property type="entry name" value="PROTEIN NIRF"/>
    <property type="match status" value="1"/>
</dbReference>
<dbReference type="EMBL" id="WAEL01000004">
    <property type="protein sequence ID" value="NID11188.1"/>
    <property type="molecule type" value="Genomic_DNA"/>
</dbReference>
<protein>
    <recommendedName>
        <fullName evidence="5">Beta-propeller fold lactonase family protein</fullName>
    </recommendedName>
</protein>
<dbReference type="InterPro" id="IPR007312">
    <property type="entry name" value="Phosphoesterase"/>
</dbReference>
<keyword evidence="1" id="KW-0378">Hydrolase</keyword>
<dbReference type="Pfam" id="PF04185">
    <property type="entry name" value="Phosphoesterase"/>
    <property type="match status" value="1"/>
</dbReference>
<evidence type="ECO:0000313" key="3">
    <source>
        <dbReference type="EMBL" id="NID11188.1"/>
    </source>
</evidence>
<evidence type="ECO:0000256" key="2">
    <source>
        <dbReference type="SAM" id="MobiDB-lite"/>
    </source>
</evidence>
<evidence type="ECO:0000256" key="1">
    <source>
        <dbReference type="ARBA" id="ARBA00022801"/>
    </source>
</evidence>
<dbReference type="InterPro" id="IPR015943">
    <property type="entry name" value="WD40/YVTN_repeat-like_dom_sf"/>
</dbReference>
<dbReference type="Gene3D" id="3.40.720.10">
    <property type="entry name" value="Alkaline Phosphatase, subunit A"/>
    <property type="match status" value="1"/>
</dbReference>
<name>A0ABX0QK17_9BACT</name>
<evidence type="ECO:0008006" key="5">
    <source>
        <dbReference type="Google" id="ProtNLM"/>
    </source>
</evidence>
<gene>
    <name evidence="3" type="ORF">F7231_13490</name>
</gene>
<feature type="compositionally biased region" description="Polar residues" evidence="2">
    <location>
        <begin position="371"/>
        <end position="384"/>
    </location>
</feature>
<dbReference type="InterPro" id="IPR011048">
    <property type="entry name" value="Haem_d1_sf"/>
</dbReference>
<dbReference type="InterPro" id="IPR051200">
    <property type="entry name" value="Host-pathogen_enzymatic-act"/>
</dbReference>
<accession>A0ABX0QK17</accession>
<dbReference type="InterPro" id="IPR017850">
    <property type="entry name" value="Alkaline_phosphatase_core_sf"/>
</dbReference>
<dbReference type="InterPro" id="IPR019405">
    <property type="entry name" value="Lactonase_7-beta_prop"/>
</dbReference>
<dbReference type="Pfam" id="PF10282">
    <property type="entry name" value="Lactonase"/>
    <property type="match status" value="1"/>
</dbReference>
<proteinExistence type="predicted"/>
<sequence>MKKLPSMSVGLGVLLMLLHTSCQRTSSSSQSAEGAAVYKQLADKRINLPNGWSLTPPGSSLDLDDLPLTMVVSPSKKLIAITNNGQSTQSITLIDAGSRQILDTAKVAKAYVGLAFSDDETTLYASGGNDNRVLTYRIENRQLVPGQPIVLGKPWPVKISPAGLCVDSGKDRLYVVTKEDSSVYMADTKSRQVIRKLNVGAAAYTCLLSPNKQELYVSLWGGAGVAVIDANTLQPIARIATNKNPNDLLLTRDGKYLFVANGNDNTVALIDVARRQVIETLTASLFPDAPVGTTPNGLALSDDENTLYIANADNNCLAVFDVSRKGHSLSSGFIPTGWYPTAVKVIGPTLFVTNGKGFSSKANPKGPNPVRTRTPQQVGPNPQANPGPVEYIAGLFKGTLSIIDVPDAGKPEPATLAAYSRLVYANTPYTKRKELQSEGEVGNPIPMRIGKGQSSPIKYVFYIIKENRTYDQILGDMPEGNGDASLCLFPQKVTPNQHALAREFVLLDNFYVDAEVSADGHNWSSAAYANDYVEKNWVTSYGGRGGTYDYEGQKEIAHPRDGFIWDHCKRAGVSFRSYGWFADDDKPNIKTLEGHYCPAFKGYNLGYMDVKREAAWETDFDALVAAGNVPRLSTVRFGNDHTSGARIGLPTPDAAVADNDLAVGRFVEHLSKSPIWNESVIFILEDDAQNGPDHVDAHRSIAFVAGGFVKRGFVDHTMYSTSGLLRTIELILGLKPMSQYDAAATPMWRCFNKTPTLTPFIAREAGIDLNQRNVAVNNNSRRSSLFNLTRPDEIDDLIFSEIVWQTVRGSTSVMPAPRRGAFVRIGQGDTDEDEDD</sequence>
<feature type="region of interest" description="Disordered" evidence="2">
    <location>
        <begin position="357"/>
        <end position="384"/>
    </location>
</feature>